<accession>A0A6L6QFS3</accession>
<dbReference type="OrthoDB" id="8527993at2"/>
<evidence type="ECO:0000313" key="7">
    <source>
        <dbReference type="Proteomes" id="UP000472320"/>
    </source>
</evidence>
<keyword evidence="6" id="KW-0966">Cell projection</keyword>
<keyword evidence="2" id="KW-0963">Cytoplasm</keyword>
<dbReference type="Pfam" id="PF05400">
    <property type="entry name" value="FliT"/>
    <property type="match status" value="1"/>
</dbReference>
<reference evidence="6 7" key="1">
    <citation type="submission" date="2019-11" db="EMBL/GenBank/DDBJ databases">
        <title>Type strains purchased from KCTC, JCM and DSMZ.</title>
        <authorList>
            <person name="Lu H."/>
        </authorList>
    </citation>
    <scope>NUCLEOTIDE SEQUENCE [LARGE SCALE GENOMIC DNA]</scope>
    <source>
        <strain evidence="6 7">JCM 31587</strain>
    </source>
</reference>
<proteinExistence type="predicted"/>
<dbReference type="GO" id="GO:0044781">
    <property type="term" value="P:bacterial-type flagellum organization"/>
    <property type="evidence" value="ECO:0007669"/>
    <property type="project" value="UniProtKB-KW"/>
</dbReference>
<dbReference type="AlphaFoldDB" id="A0A6L6QFS3"/>
<dbReference type="InterPro" id="IPR008622">
    <property type="entry name" value="FliT"/>
</dbReference>
<keyword evidence="3" id="KW-1005">Bacterial flagellum biogenesis</keyword>
<keyword evidence="4" id="KW-0143">Chaperone</keyword>
<keyword evidence="6" id="KW-0282">Flagellum</keyword>
<evidence type="ECO:0000256" key="2">
    <source>
        <dbReference type="ARBA" id="ARBA00022490"/>
    </source>
</evidence>
<keyword evidence="6" id="KW-0969">Cilium</keyword>
<gene>
    <name evidence="6" type="ORF">GM658_10690</name>
</gene>
<evidence type="ECO:0000256" key="1">
    <source>
        <dbReference type="ARBA" id="ARBA00004514"/>
    </source>
</evidence>
<name>A0A6L6QFS3_9BURK</name>
<evidence type="ECO:0000256" key="5">
    <source>
        <dbReference type="ARBA" id="ARBA00093797"/>
    </source>
</evidence>
<comment type="subcellular location">
    <subcellularLocation>
        <location evidence="1">Cytoplasm</location>
        <location evidence="1">Cytosol</location>
    </subcellularLocation>
</comment>
<evidence type="ECO:0000256" key="3">
    <source>
        <dbReference type="ARBA" id="ARBA00022795"/>
    </source>
</evidence>
<comment type="caution">
    <text evidence="6">The sequence shown here is derived from an EMBL/GenBank/DDBJ whole genome shotgun (WGS) entry which is preliminary data.</text>
</comment>
<organism evidence="6 7">
    <name type="scientific">Massilia eburnea</name>
    <dbReference type="NCBI Taxonomy" id="1776165"/>
    <lineage>
        <taxon>Bacteria</taxon>
        <taxon>Pseudomonadati</taxon>
        <taxon>Pseudomonadota</taxon>
        <taxon>Betaproteobacteria</taxon>
        <taxon>Burkholderiales</taxon>
        <taxon>Oxalobacteraceae</taxon>
        <taxon>Telluria group</taxon>
        <taxon>Massilia</taxon>
    </lineage>
</organism>
<evidence type="ECO:0000256" key="4">
    <source>
        <dbReference type="ARBA" id="ARBA00023186"/>
    </source>
</evidence>
<sequence length="96" mass="10480">MAALTRKMVAAATVADWDGLEALETQVTAHVAALRGNEEAVTLDAGERQQKLGLIKQMLDDDRQIRDLTMPWMAQLSKLINNTGTERRLAAAYGAV</sequence>
<evidence type="ECO:0000313" key="6">
    <source>
        <dbReference type="EMBL" id="MTW11069.1"/>
    </source>
</evidence>
<dbReference type="Proteomes" id="UP000472320">
    <property type="component" value="Unassembled WGS sequence"/>
</dbReference>
<protein>
    <recommendedName>
        <fullName evidence="5">Flagellar protein FliT</fullName>
    </recommendedName>
</protein>
<dbReference type="EMBL" id="WNKX01000006">
    <property type="protein sequence ID" value="MTW11069.1"/>
    <property type="molecule type" value="Genomic_DNA"/>
</dbReference>
<dbReference type="Gene3D" id="1.20.58.380">
    <property type="entry name" value="Flagellar protein flit"/>
    <property type="match status" value="1"/>
</dbReference>
<keyword evidence="7" id="KW-1185">Reference proteome</keyword>